<feature type="chain" id="PRO_5047352089" evidence="1">
    <location>
        <begin position="18"/>
        <end position="365"/>
    </location>
</feature>
<sequence length="365" mass="41744">MGLLRLFFNALVAHVSGDMAGGHGDTSATDGGLAIPTNLNREILYESFISIDSLVFISEMNQFTSEYMEEFVKKTVLVAKELLVENSSAFNQFNNYLDKVDGVGKDLKDALELRNKYFNSDRSTIGKELSAEKYRELRSRTNGRIPKLYYEDKDEEYVQMMKRLMNAKHEDDGIHKAINREMAEFYGEKTKISKTLVLDSRISLSIGGSIFAPGVLVGVVKSLAVPNVSEVINRVVPRLVSPCEDLISKMHLKSSTERRSLVMDFLYGCLERRNGLFKEKIDKAFEERTKILDIYLKGDSKAQEKLRILDKFQEDEINKLISVFKNIRDEDLVLRIDRPVVDAYINLLKSNQKPAKEHLYDLFKK</sequence>
<name>A0ABY8CG85_ENCHE</name>
<keyword evidence="1" id="KW-0732">Signal</keyword>
<organism evidence="2 3">
    <name type="scientific">Encephalitozoon hellem</name>
    <name type="common">Microsporidian parasite</name>
    <dbReference type="NCBI Taxonomy" id="27973"/>
    <lineage>
        <taxon>Eukaryota</taxon>
        <taxon>Fungi</taxon>
        <taxon>Fungi incertae sedis</taxon>
        <taxon>Microsporidia</taxon>
        <taxon>Unikaryonidae</taxon>
        <taxon>Encephalitozoon</taxon>
    </lineage>
</organism>
<evidence type="ECO:0000313" key="2">
    <source>
        <dbReference type="EMBL" id="WEL37883.1"/>
    </source>
</evidence>
<evidence type="ECO:0000313" key="3">
    <source>
        <dbReference type="Proteomes" id="UP001217963"/>
    </source>
</evidence>
<gene>
    <name evidence="2" type="ORF">PFJ87_01g01370</name>
</gene>
<feature type="signal peptide" evidence="1">
    <location>
        <begin position="1"/>
        <end position="17"/>
    </location>
</feature>
<evidence type="ECO:0000256" key="1">
    <source>
        <dbReference type="SAM" id="SignalP"/>
    </source>
</evidence>
<protein>
    <submittedName>
        <fullName evidence="2">Uncharacterized protein</fullName>
    </submittedName>
</protein>
<reference evidence="2 3" key="1">
    <citation type="submission" date="2023-02" db="EMBL/GenBank/DDBJ databases">
        <title>Encephalitozoon hellem ATCC 50451 complete genome.</title>
        <authorList>
            <person name="Mascarenhas dos Santos A.C."/>
            <person name="Julian A.T."/>
            <person name="Pombert J.-F."/>
        </authorList>
    </citation>
    <scope>NUCLEOTIDE SEQUENCE [LARGE SCALE GENOMIC DNA]</scope>
    <source>
        <strain evidence="2 3">ATCC 50451</strain>
    </source>
</reference>
<dbReference type="EMBL" id="CP119062">
    <property type="protein sequence ID" value="WEL37883.1"/>
    <property type="molecule type" value="Genomic_DNA"/>
</dbReference>
<keyword evidence="3" id="KW-1185">Reference proteome</keyword>
<proteinExistence type="predicted"/>
<accession>A0ABY8CG85</accession>
<dbReference type="Proteomes" id="UP001217963">
    <property type="component" value="Chromosome I"/>
</dbReference>